<gene>
    <name evidence="1" type="ORF">HUN43_00020</name>
</gene>
<name>A0A7G4AWT7_9CAUD</name>
<reference evidence="1 2" key="1">
    <citation type="submission" date="2020-07" db="EMBL/GenBank/DDBJ databases">
        <title>Streptomyces phage Genome sequencing and assembly.</title>
        <authorList>
            <person name="Sharma V."/>
            <person name="Hardy A."/>
            <person name="Frunzke J."/>
        </authorList>
    </citation>
    <scope>NUCLEOTIDE SEQUENCE [LARGE SCALE GENOMIC DNA]</scope>
</reference>
<organism evidence="1 2">
    <name type="scientific">Streptomyces phage Endor1</name>
    <dbReference type="NCBI Taxonomy" id="2740181"/>
    <lineage>
        <taxon>Viruses</taxon>
        <taxon>Duplodnaviria</taxon>
        <taxon>Heunggongvirae</taxon>
        <taxon>Uroviricota</taxon>
        <taxon>Caudoviricetes</taxon>
        <taxon>Arquatrovirinae</taxon>
        <taxon>Camvirus</taxon>
        <taxon>Camvirus endor1</taxon>
    </lineage>
</organism>
<accession>A0A7G4AWT7</accession>
<sequence>MANVPKKFFRGVASTTLTSVYTVPSNTTAIVTNIVVANVNTTASTILIKMGAITVIPNTPVPANGIFTLDMTQVMDISGQAIEVQGSTTGLGVHICGVEVAA</sequence>
<evidence type="ECO:0000313" key="1">
    <source>
        <dbReference type="EMBL" id="QMP84477.1"/>
    </source>
</evidence>
<dbReference type="Proteomes" id="UP000515857">
    <property type="component" value="Segment"/>
</dbReference>
<dbReference type="EMBL" id="MT711978">
    <property type="protein sequence ID" value="QMP84477.1"/>
    <property type="molecule type" value="Genomic_DNA"/>
</dbReference>
<keyword evidence="2" id="KW-1185">Reference proteome</keyword>
<proteinExistence type="predicted"/>
<evidence type="ECO:0000313" key="2">
    <source>
        <dbReference type="Proteomes" id="UP000515857"/>
    </source>
</evidence>
<protein>
    <submittedName>
        <fullName evidence="1">Uncharacterized protein</fullName>
    </submittedName>
</protein>